<dbReference type="CDD" id="cd15457">
    <property type="entry name" value="NADAR"/>
    <property type="match status" value="1"/>
</dbReference>
<dbReference type="PANTHER" id="PTHR11573">
    <property type="entry name" value="RIBONUCLEOSIDE-DIPHOSPHATE REDUCTASE LARGE CHAIN"/>
    <property type="match status" value="1"/>
</dbReference>
<dbReference type="InterPro" id="IPR037238">
    <property type="entry name" value="YbiA-like_sf"/>
</dbReference>
<dbReference type="GO" id="GO:0009263">
    <property type="term" value="P:deoxyribonucleotide biosynthetic process"/>
    <property type="evidence" value="ECO:0007669"/>
    <property type="project" value="TreeGrafter"/>
</dbReference>
<dbReference type="Pfam" id="PF02867">
    <property type="entry name" value="Ribonuc_red_lgC"/>
    <property type="match status" value="1"/>
</dbReference>
<keyword evidence="4" id="KW-1185">Reference proteome</keyword>
<dbReference type="Gene3D" id="1.10.357.40">
    <property type="entry name" value="YbiA-like"/>
    <property type="match status" value="1"/>
</dbReference>
<reference evidence="5" key="1">
    <citation type="submission" date="2017-02" db="UniProtKB">
        <authorList>
            <consortium name="WormBaseParasite"/>
        </authorList>
    </citation>
    <scope>IDENTIFICATION</scope>
</reference>
<dbReference type="Gene3D" id="3.20.70.20">
    <property type="match status" value="1"/>
</dbReference>
<sequence length="267" mass="31171">MVLNLSKGPVQNVSKVPAEVKGLYKTVWEILQKDLMEMVSGRSIFSDQQHSLNIFTAEPNYRIVTVMDFYGWQKQDVISKEVIKYKNLFSWDLFKIKLTNDMVQMELEKTKNSDQWGHHSGCKVSMTKIVIKNTGEKFTLFFSIRSPFSNFYPCKIRVSEENASGNQEMKIFTCTEQYYMYHKALSFSDYGTAFAIMEETEANRIKKLGRYVRNFDPAKWEKMSVEVMRRGNLEKYIQNKELRHNLFCTLGTQMVECSPTDIVWGIG</sequence>
<name>A0A0N5ALJ1_9BILA</name>
<feature type="domain" description="Ribonucleotide reductase large subunit C-terminal" evidence="2">
    <location>
        <begin position="8"/>
        <end position="74"/>
    </location>
</feature>
<dbReference type="SUPFAM" id="SSF51998">
    <property type="entry name" value="PFL-like glycyl radical enzymes"/>
    <property type="match status" value="1"/>
</dbReference>
<evidence type="ECO:0000259" key="2">
    <source>
        <dbReference type="Pfam" id="PF02867"/>
    </source>
</evidence>
<organism evidence="4 5">
    <name type="scientific">Syphacia muris</name>
    <dbReference type="NCBI Taxonomy" id="451379"/>
    <lineage>
        <taxon>Eukaryota</taxon>
        <taxon>Metazoa</taxon>
        <taxon>Ecdysozoa</taxon>
        <taxon>Nematoda</taxon>
        <taxon>Chromadorea</taxon>
        <taxon>Rhabditida</taxon>
        <taxon>Spirurina</taxon>
        <taxon>Oxyuridomorpha</taxon>
        <taxon>Oxyuroidea</taxon>
        <taxon>Oxyuridae</taxon>
        <taxon>Syphacia</taxon>
    </lineage>
</organism>
<evidence type="ECO:0000313" key="5">
    <source>
        <dbReference type="WBParaSite" id="SMUV_0000541201-mRNA-1"/>
    </source>
</evidence>
<dbReference type="PANTHER" id="PTHR11573:SF6">
    <property type="entry name" value="RIBONUCLEOSIDE-DIPHOSPHATE REDUCTASE LARGE SUBUNIT"/>
    <property type="match status" value="1"/>
</dbReference>
<dbReference type="STRING" id="451379.A0A0N5ALJ1"/>
<dbReference type="NCBIfam" id="TIGR02464">
    <property type="entry name" value="ribofla_fusion"/>
    <property type="match status" value="1"/>
</dbReference>
<dbReference type="AlphaFoldDB" id="A0A0N5ALJ1"/>
<dbReference type="InterPro" id="IPR012816">
    <property type="entry name" value="NADAR"/>
</dbReference>
<evidence type="ECO:0000313" key="4">
    <source>
        <dbReference type="Proteomes" id="UP000046393"/>
    </source>
</evidence>
<dbReference type="GO" id="GO:0005524">
    <property type="term" value="F:ATP binding"/>
    <property type="evidence" value="ECO:0007669"/>
    <property type="project" value="TreeGrafter"/>
</dbReference>
<dbReference type="GO" id="GO:0005971">
    <property type="term" value="C:ribonucleoside-diphosphate reductase complex"/>
    <property type="evidence" value="ECO:0007669"/>
    <property type="project" value="TreeGrafter"/>
</dbReference>
<accession>A0A0N5ALJ1</accession>
<proteinExistence type="inferred from homology"/>
<dbReference type="WBParaSite" id="SMUV_0000541201-mRNA-1">
    <property type="protein sequence ID" value="SMUV_0000541201-mRNA-1"/>
    <property type="gene ID" value="SMUV_0000541201"/>
</dbReference>
<comment type="similarity">
    <text evidence="1">Belongs to the ribonucleoside diphosphate reductase large chain family.</text>
</comment>
<dbReference type="InterPro" id="IPR000788">
    <property type="entry name" value="RNR_lg_C"/>
</dbReference>
<dbReference type="InterPro" id="IPR039718">
    <property type="entry name" value="Rrm1"/>
</dbReference>
<dbReference type="SUPFAM" id="SSF143990">
    <property type="entry name" value="YbiA-like"/>
    <property type="match status" value="1"/>
</dbReference>
<dbReference type="Proteomes" id="UP000046393">
    <property type="component" value="Unplaced"/>
</dbReference>
<evidence type="ECO:0000259" key="3">
    <source>
        <dbReference type="Pfam" id="PF08719"/>
    </source>
</evidence>
<dbReference type="GO" id="GO:0004748">
    <property type="term" value="F:ribonucleoside-diphosphate reductase activity, thioredoxin disulfide as acceptor"/>
    <property type="evidence" value="ECO:0007669"/>
    <property type="project" value="TreeGrafter"/>
</dbReference>
<evidence type="ECO:0000256" key="1">
    <source>
        <dbReference type="ARBA" id="ARBA00010406"/>
    </source>
</evidence>
<dbReference type="Pfam" id="PF08719">
    <property type="entry name" value="NADAR"/>
    <property type="match status" value="1"/>
</dbReference>
<feature type="domain" description="NADAR" evidence="3">
    <location>
        <begin position="146"/>
        <end position="267"/>
    </location>
</feature>
<protein>
    <submittedName>
        <fullName evidence="5">NADAR domain-containing protein</fullName>
    </submittedName>
</protein>